<dbReference type="RefSeq" id="WP_000134992.1">
    <property type="nucleotide sequence ID" value="NZ_JAQGGM010000006.1"/>
</dbReference>
<sequence length="79" mass="9301">MTEIHACLCGNWVNLSADDDCVMGPNMANPYIWWEENAELYSPISKPEANSMYHQDYIYIHYRGADYRIHPMFIQIVSR</sequence>
<dbReference type="Proteomes" id="UP000318940">
    <property type="component" value="Unassembled WGS sequence"/>
</dbReference>
<dbReference type="Proteomes" id="UP000358702">
    <property type="component" value="Unassembled WGS sequence"/>
</dbReference>
<evidence type="ECO:0000313" key="11">
    <source>
        <dbReference type="Proteomes" id="UP000310818"/>
    </source>
</evidence>
<dbReference type="EMBL" id="CRVC01000005">
    <property type="protein sequence ID" value="COR42511.1"/>
    <property type="molecule type" value="Genomic_DNA"/>
</dbReference>
<dbReference type="EMBL" id="VMYC01000008">
    <property type="protein sequence ID" value="TVX72943.1"/>
    <property type="molecule type" value="Genomic_DNA"/>
</dbReference>
<organism evidence="5 12">
    <name type="scientific">Streptococcus pneumoniae</name>
    <dbReference type="NCBI Taxonomy" id="1313"/>
    <lineage>
        <taxon>Bacteria</taxon>
        <taxon>Bacillati</taxon>
        <taxon>Bacillota</taxon>
        <taxon>Bacilli</taxon>
        <taxon>Lactobacillales</taxon>
        <taxon>Streptococcaceae</taxon>
        <taxon>Streptococcus</taxon>
    </lineage>
</organism>
<evidence type="ECO:0000313" key="10">
    <source>
        <dbReference type="Proteomes" id="UP000048507"/>
    </source>
</evidence>
<protein>
    <submittedName>
        <fullName evidence="6">ORF065</fullName>
    </submittedName>
</protein>
<evidence type="ECO:0000313" key="5">
    <source>
        <dbReference type="EMBL" id="TVX72943.1"/>
    </source>
</evidence>
<gene>
    <name evidence="5" type="ORF">AZJ28_00395</name>
    <name evidence="4" type="ORF">AZK02_01105</name>
    <name evidence="1" type="ORF">ERS019209_00923</name>
    <name evidence="3" type="ORF">ERS021218_00609</name>
    <name evidence="2" type="ORF">ERS096071_00360</name>
    <name evidence="7" type="ORF">SAMEA3353485_01733</name>
    <name evidence="6" type="ORF">SAMEA3353631_00213</name>
</gene>
<dbReference type="Proteomes" id="UP000315060">
    <property type="component" value="Unassembled WGS sequence"/>
</dbReference>
<reference evidence="11 14" key="3">
    <citation type="submission" date="2019-04" db="EMBL/GenBank/DDBJ databases">
        <authorList>
            <consortium name="Pathogen Informatics"/>
        </authorList>
    </citation>
    <scope>NUCLEOTIDE SEQUENCE [LARGE SCALE GENOMIC DNA]</scope>
    <source>
        <strain evidence="6 14">GPSC21</strain>
        <strain evidence="7 11">GPSC211</strain>
    </source>
</reference>
<dbReference type="EMBL" id="CAASRX010000022">
    <property type="protein sequence ID" value="VNH04908.1"/>
    <property type="molecule type" value="Genomic_DNA"/>
</dbReference>
<dbReference type="Proteomes" id="UP000045541">
    <property type="component" value="Unassembled WGS sequence"/>
</dbReference>
<evidence type="ECO:0000313" key="6">
    <source>
        <dbReference type="EMBL" id="VKB47823.1"/>
    </source>
</evidence>
<evidence type="ECO:0000313" key="9">
    <source>
        <dbReference type="Proteomes" id="UP000046095"/>
    </source>
</evidence>
<evidence type="ECO:0000313" key="4">
    <source>
        <dbReference type="EMBL" id="TVW28970.1"/>
    </source>
</evidence>
<dbReference type="AlphaFoldDB" id="A0A0B4ZKF0"/>
<reference evidence="8 10" key="2">
    <citation type="submission" date="2015-03" db="EMBL/GenBank/DDBJ databases">
        <authorList>
            <consortium name="Pathogen Informatics"/>
            <person name="Murphy D."/>
        </authorList>
    </citation>
    <scope>NUCLEOTIDE SEQUENCE [LARGE SCALE GENOMIC DNA]</scope>
    <source>
        <strain evidence="2 8">0310</strain>
        <strain evidence="1">SMRU51</strain>
        <strain evidence="10">type strain: N</strain>
    </source>
</reference>
<dbReference type="EMBL" id="CFFA01000008">
    <property type="protein sequence ID" value="CEX63250.1"/>
    <property type="molecule type" value="Genomic_DNA"/>
</dbReference>
<dbReference type="EMBL" id="CAANCB010000001">
    <property type="protein sequence ID" value="VKB47823.1"/>
    <property type="molecule type" value="Genomic_DNA"/>
</dbReference>
<dbReference type="Proteomes" id="UP000048507">
    <property type="component" value="Unassembled WGS sequence"/>
</dbReference>
<evidence type="ECO:0000313" key="14">
    <source>
        <dbReference type="Proteomes" id="UP000358702"/>
    </source>
</evidence>
<dbReference type="EMBL" id="VMVH01000009">
    <property type="protein sequence ID" value="TVW28970.1"/>
    <property type="molecule type" value="Genomic_DNA"/>
</dbReference>
<evidence type="ECO:0000313" key="3">
    <source>
        <dbReference type="EMBL" id="COR42511.1"/>
    </source>
</evidence>
<evidence type="ECO:0000313" key="7">
    <source>
        <dbReference type="EMBL" id="VNH04908.1"/>
    </source>
</evidence>
<proteinExistence type="predicted"/>
<dbReference type="PATRIC" id="fig|1313.5402.peg.158"/>
<reference evidence="12 13" key="4">
    <citation type="submission" date="2019-07" db="EMBL/GenBank/DDBJ databases">
        <authorList>
            <person name="Mohale T."/>
        </authorList>
    </citation>
    <scope>NUCLEOTIDE SEQUENCE [LARGE SCALE GENOMIC DNA]</scope>
    <source>
        <strain evidence="4 13">NTPn 189</strain>
        <strain evidence="5 12">NTPn 59</strain>
    </source>
</reference>
<evidence type="ECO:0000313" key="13">
    <source>
        <dbReference type="Proteomes" id="UP000318940"/>
    </source>
</evidence>
<evidence type="ECO:0000313" key="8">
    <source>
        <dbReference type="Proteomes" id="UP000045541"/>
    </source>
</evidence>
<dbReference type="Proteomes" id="UP000046095">
    <property type="component" value="Unassembled WGS sequence"/>
</dbReference>
<dbReference type="EMBL" id="CMWB01000004">
    <property type="protein sequence ID" value="CKI91249.1"/>
    <property type="molecule type" value="Genomic_DNA"/>
</dbReference>
<dbReference type="Proteomes" id="UP000310818">
    <property type="component" value="Unassembled WGS sequence"/>
</dbReference>
<evidence type="ECO:0000313" key="2">
    <source>
        <dbReference type="EMBL" id="CKI91249.1"/>
    </source>
</evidence>
<name>A0A0B4ZKF0_STREE</name>
<evidence type="ECO:0000313" key="12">
    <source>
        <dbReference type="Proteomes" id="UP000315060"/>
    </source>
</evidence>
<reference evidence="3 9" key="1">
    <citation type="submission" date="2015-03" db="EMBL/GenBank/DDBJ databases">
        <authorList>
            <person name="Murphy D."/>
        </authorList>
    </citation>
    <scope>NUCLEOTIDE SEQUENCE [LARGE SCALE GENOMIC DNA]</scope>
    <source>
        <strain evidence="3 9">SMRU1708</strain>
    </source>
</reference>
<accession>A0A0B4ZKF0</accession>
<evidence type="ECO:0000313" key="1">
    <source>
        <dbReference type="EMBL" id="CEX63250.1"/>
    </source>
</evidence>